<accession>A0A1I4EJ77</accession>
<dbReference type="Proteomes" id="UP000199598">
    <property type="component" value="Unassembled WGS sequence"/>
</dbReference>
<feature type="coiled-coil region" evidence="1">
    <location>
        <begin position="1034"/>
        <end position="1068"/>
    </location>
</feature>
<dbReference type="RefSeq" id="WP_093523204.1">
    <property type="nucleotide sequence ID" value="NZ_FOSK01000015.1"/>
</dbReference>
<reference evidence="3 4" key="1">
    <citation type="submission" date="2016-10" db="EMBL/GenBank/DDBJ databases">
        <authorList>
            <person name="Varghese N."/>
            <person name="Submissions S."/>
        </authorList>
    </citation>
    <scope>NUCLEOTIDE SEQUENCE [LARGE SCALE GENOMIC DNA]</scope>
    <source>
        <strain evidence="3 4">DSM 16392</strain>
    </source>
</reference>
<feature type="region of interest" description="Disordered" evidence="2">
    <location>
        <begin position="963"/>
        <end position="983"/>
    </location>
</feature>
<proteinExistence type="predicted"/>
<feature type="compositionally biased region" description="Basic and acidic residues" evidence="2">
    <location>
        <begin position="968"/>
        <end position="983"/>
    </location>
</feature>
<evidence type="ECO:0000256" key="1">
    <source>
        <dbReference type="SAM" id="Coils"/>
    </source>
</evidence>
<feature type="region of interest" description="Disordered" evidence="2">
    <location>
        <begin position="1"/>
        <end position="22"/>
    </location>
</feature>
<keyword evidence="4" id="KW-1185">Reference proteome</keyword>
<organism evidence="3 4">
    <name type="scientific">Pseudovibrio ascidiaceicola</name>
    <dbReference type="NCBI Taxonomy" id="285279"/>
    <lineage>
        <taxon>Bacteria</taxon>
        <taxon>Pseudomonadati</taxon>
        <taxon>Pseudomonadota</taxon>
        <taxon>Alphaproteobacteria</taxon>
        <taxon>Hyphomicrobiales</taxon>
        <taxon>Stappiaceae</taxon>
        <taxon>Pseudovibrio</taxon>
    </lineage>
</organism>
<feature type="compositionally biased region" description="Polar residues" evidence="2">
    <location>
        <begin position="7"/>
        <end position="22"/>
    </location>
</feature>
<feature type="compositionally biased region" description="Basic and acidic residues" evidence="2">
    <location>
        <begin position="1138"/>
        <end position="1152"/>
    </location>
</feature>
<protein>
    <submittedName>
        <fullName evidence="3">Myosin protein heavy chain</fullName>
    </submittedName>
</protein>
<feature type="region of interest" description="Disordered" evidence="2">
    <location>
        <begin position="1116"/>
        <end position="1152"/>
    </location>
</feature>
<keyword evidence="1" id="KW-0175">Coiled coil</keyword>
<feature type="coiled-coil region" evidence="1">
    <location>
        <begin position="544"/>
        <end position="596"/>
    </location>
</feature>
<evidence type="ECO:0000313" key="3">
    <source>
        <dbReference type="EMBL" id="SFL05785.1"/>
    </source>
</evidence>
<feature type="coiled-coil region" evidence="1">
    <location>
        <begin position="379"/>
        <end position="406"/>
    </location>
</feature>
<dbReference type="EMBL" id="FOSK01000015">
    <property type="protein sequence ID" value="SFL05785.1"/>
    <property type="molecule type" value="Genomic_DNA"/>
</dbReference>
<name>A0A1I4EJ77_9HYPH</name>
<evidence type="ECO:0000313" key="4">
    <source>
        <dbReference type="Proteomes" id="UP000199598"/>
    </source>
</evidence>
<evidence type="ECO:0000256" key="2">
    <source>
        <dbReference type="SAM" id="MobiDB-lite"/>
    </source>
</evidence>
<comment type="caution">
    <text evidence="3">The sequence shown here is derived from an EMBL/GenBank/DDBJ whole genome shotgun (WGS) entry which is preliminary data.</text>
</comment>
<gene>
    <name evidence="3" type="ORF">SAMN04488518_11599</name>
</gene>
<feature type="compositionally biased region" description="Basic and acidic residues" evidence="2">
    <location>
        <begin position="1116"/>
        <end position="1128"/>
    </location>
</feature>
<sequence>MAGSDIPSGSNETAGTQKQSSQVDAWANAMLKVCSIDPSEADTDSSYGDEVPEALEVSLDTAEGVQVAVAQAYVEFGSLTEKAHLIIDKEQLKIFENFEQKTDDYLNEAELAAVGEDIDAANDCLDNAKLSLKGMSDALDRGVSTALRLDGYVQQVSDLLKEAGTYYKQRNKIPYEEQLSDLLSYQTMVETLGQEAKLLISENSIADAKTAIEQMKAAISNMPKCFEEPKNAKTAKKATADEVEFGLVSKGAHAMEDVDFLDDVFGEEIALAERQDAIFALQQKLEEDHKQDKTGWSKKSVTEFEDAYQVAKNAAAGGHKMATDLWLDSDVKKALPKIDSLIETSRTMHMRMKKISLTAQGHNDAETDEIISAEKETAGDVLENRLARLRGDLESLKTAINTSNANWRPICQHVNGPEFDTLYQGALSSYEDGLACSLEKREDKEAHCEQLQQHVSQAKFSLVQMQQLFAKAQEIRNNDISGINIKAKEATGKLQDLAKRRPEVEAWSVDLGGFDQARTLAAKALEALNVAMADKKTSVSIAAVNALNSQIADMQDAFDAAAAEIQRIGADVKFRLKNIKSVFANLAARKEELKKKPKEFAEFYKANNEAFTLITQDQVVLSNQDKKGAEDLLAGVEVALGKMRALLGMPDAGEGGVQNDASGRMAELQQAVRDKFGQLKQIEKWARENPDVEGHYTDFANTHADAEEHSEMFNVGLIELGNMDRKVVENALRAIDQDLDDMDNIFQAAREQMEQLKGTDAIEGELNAKSDLLERIRAYNPEITKYEDKSGRFEDAGEKAFYKGTIANLKECLLTASNFYYRDEDAKGEAELEKVEVYFDSLDNSLAQAEVTRQEVAGFRHIMDMAKQSLADLEAREQNLKTRSQRNAFVLDAAEVRKLLADISKCIGDGDIKPIRDLIPLLQAAVQKMEGGFPKSRGEKVKAALGKKKKGTFEDELAAMQQRQAAAEAERRAHSDEHLSEEEKQAKAIKKEIWDMEQIVYKACELMVSLNKKFEPAEADLGHREKAIENVITKQKLAKESAQSAKEKQKLAKEIAQSAKEEQKLANERAPLKQYFNNREAFKALIVEIGQLHRDQKIEEAWALIPKIKAAALKMEDEYPKTRSEKAKAALGKKKKKDFFGDDVEPKGGKKK</sequence>